<dbReference type="PANTHER" id="PTHR22838">
    <property type="entry name" value="WD REPEAT PROTEIN 26-RELATED"/>
    <property type="match status" value="1"/>
</dbReference>
<dbReference type="InterPro" id="IPR006595">
    <property type="entry name" value="CTLH_C"/>
</dbReference>
<reference evidence="6 7" key="1">
    <citation type="submission" date="2020-07" db="EMBL/GenBank/DDBJ databases">
        <title>Comparative genomics of pyrophilous fungi reveals a link between fire events and developmental genes.</title>
        <authorList>
            <consortium name="DOE Joint Genome Institute"/>
            <person name="Steindorff A.S."/>
            <person name="Carver A."/>
            <person name="Calhoun S."/>
            <person name="Stillman K."/>
            <person name="Liu H."/>
            <person name="Lipzen A."/>
            <person name="Pangilinan J."/>
            <person name="Labutti K."/>
            <person name="Bruns T.D."/>
            <person name="Grigoriev I.V."/>
        </authorList>
    </citation>
    <scope>NUCLEOTIDE SEQUENCE [LARGE SCALE GENOMIC DNA]</scope>
    <source>
        <strain evidence="6 7">CBS 144469</strain>
    </source>
</reference>
<dbReference type="OrthoDB" id="972532at2759"/>
<dbReference type="Gene3D" id="2.130.10.10">
    <property type="entry name" value="YVTN repeat-like/Quinoprotein amine dehydrogenase"/>
    <property type="match status" value="2"/>
</dbReference>
<keyword evidence="1 3" id="KW-0853">WD repeat</keyword>
<dbReference type="PROSITE" id="PS50082">
    <property type="entry name" value="WD_REPEATS_2"/>
    <property type="match status" value="5"/>
</dbReference>
<feature type="repeat" description="WD" evidence="3">
    <location>
        <begin position="380"/>
        <end position="412"/>
    </location>
</feature>
<protein>
    <submittedName>
        <fullName evidence="6">WD40 repeat-like protein</fullName>
    </submittedName>
</protein>
<dbReference type="PROSITE" id="PS00678">
    <property type="entry name" value="WD_REPEATS_1"/>
    <property type="match status" value="1"/>
</dbReference>
<dbReference type="Pfam" id="PF23627">
    <property type="entry name" value="LisH_WDR26"/>
    <property type="match status" value="1"/>
</dbReference>
<dbReference type="SMART" id="SM00320">
    <property type="entry name" value="WD40"/>
    <property type="match status" value="6"/>
</dbReference>
<dbReference type="InterPro" id="IPR001680">
    <property type="entry name" value="WD40_rpt"/>
</dbReference>
<organism evidence="6 7">
    <name type="scientific">Ephemerocybe angulata</name>
    <dbReference type="NCBI Taxonomy" id="980116"/>
    <lineage>
        <taxon>Eukaryota</taxon>
        <taxon>Fungi</taxon>
        <taxon>Dikarya</taxon>
        <taxon>Basidiomycota</taxon>
        <taxon>Agaricomycotina</taxon>
        <taxon>Agaricomycetes</taxon>
        <taxon>Agaricomycetidae</taxon>
        <taxon>Agaricales</taxon>
        <taxon>Agaricineae</taxon>
        <taxon>Psathyrellaceae</taxon>
        <taxon>Ephemerocybe</taxon>
    </lineage>
</organism>
<dbReference type="PROSITE" id="PS50897">
    <property type="entry name" value="CTLH"/>
    <property type="match status" value="1"/>
</dbReference>
<sequence>MRLVQSDRDSILSASPDVSDEAGPSNGHDGVASTNGRTNGHSYSALTNGASTGAGGLSKNGKGIARVNLPGTTISEDSSIDREEFVRLVIQSLRDVGYIESAATLEAESGYTMETLEVTQFRQYILDGVWSKAETALRHLYIEEPESLLDARFLINEQKYLEFLEAGKTTAALHVLRNELAPLNVDPDHLHTLSSLIMCSEPEDLRRRADWDGAAGLSRQRLLNTLHNYIPSSVMIPQKRFPTLIQQALEYQRHQCLYHNLPPDVTNFSLYSDHFCTNGEFPTTTTTILEIHRDEVWNIEWSHDGQYLATASKDKSAIIWRVGDSGSSSGDWSPHLVLSDHQYAVGALSWSLDDSVLLTTADQIIKMWNTKTGVCIRTLEERHQETVSSIVWLADGSGFISAGLDRKIIHWNADGTVKQDWGLTTIRITDMALTPDGTRLVAVGMEHATPDVTPSRGSQPVELVGVNPVVTLGSPKGGNRMVIFDLTSKHALMSIRMEGELTSVKVSQNSQYALINHAPDVIYLYDIRNGRLSGKYIGQQQGRHIIRSCFGGANGTFIISGSEDGNVYVWHRETGTLLEVLPGHGEGSVNAVSWNPTNNRMFASCSDDCTIRIWEAPELATLETRTHRVDGFGVTIPNGKGKGKLRGQPWDDHIDSTLSAEVRGPGLSLGQ</sequence>
<evidence type="ECO:0000259" key="5">
    <source>
        <dbReference type="PROSITE" id="PS50897"/>
    </source>
</evidence>
<feature type="compositionally biased region" description="Polar residues" evidence="4">
    <location>
        <begin position="32"/>
        <end position="47"/>
    </location>
</feature>
<name>A0A8H6IEA9_9AGAR</name>
<feature type="repeat" description="WD" evidence="3">
    <location>
        <begin position="586"/>
        <end position="624"/>
    </location>
</feature>
<proteinExistence type="predicted"/>
<evidence type="ECO:0000256" key="4">
    <source>
        <dbReference type="SAM" id="MobiDB-lite"/>
    </source>
</evidence>
<dbReference type="EMBL" id="JACGCI010000005">
    <property type="protein sequence ID" value="KAF6763961.1"/>
    <property type="molecule type" value="Genomic_DNA"/>
</dbReference>
<dbReference type="PANTHER" id="PTHR22838:SF0">
    <property type="entry name" value="WD REPEAT-CONTAINING PROTEIN 26"/>
    <property type="match status" value="1"/>
</dbReference>
<feature type="repeat" description="WD" evidence="3">
    <location>
        <begin position="338"/>
        <end position="378"/>
    </location>
</feature>
<dbReference type="InterPro" id="IPR051350">
    <property type="entry name" value="WD_repeat-ST_regulator"/>
</dbReference>
<keyword evidence="2" id="KW-0677">Repeat</keyword>
<feature type="domain" description="CTLH" evidence="5">
    <location>
        <begin position="114"/>
        <end position="171"/>
    </location>
</feature>
<dbReference type="CDD" id="cd00200">
    <property type="entry name" value="WD40"/>
    <property type="match status" value="1"/>
</dbReference>
<evidence type="ECO:0000256" key="3">
    <source>
        <dbReference type="PROSITE-ProRule" id="PRU00221"/>
    </source>
</evidence>
<feature type="compositionally biased region" description="Basic and acidic residues" evidence="4">
    <location>
        <begin position="1"/>
        <end position="10"/>
    </location>
</feature>
<dbReference type="GO" id="GO:0043161">
    <property type="term" value="P:proteasome-mediated ubiquitin-dependent protein catabolic process"/>
    <property type="evidence" value="ECO:0007669"/>
    <property type="project" value="TreeGrafter"/>
</dbReference>
<evidence type="ECO:0000256" key="2">
    <source>
        <dbReference type="ARBA" id="ARBA00022737"/>
    </source>
</evidence>
<gene>
    <name evidence="6" type="ORF">DFP72DRAFT_873872</name>
</gene>
<keyword evidence="7" id="KW-1185">Reference proteome</keyword>
<dbReference type="SMART" id="SM00668">
    <property type="entry name" value="CTLH"/>
    <property type="match status" value="1"/>
</dbReference>
<dbReference type="GO" id="GO:0034657">
    <property type="term" value="C:GID complex"/>
    <property type="evidence" value="ECO:0007669"/>
    <property type="project" value="TreeGrafter"/>
</dbReference>
<dbReference type="PROSITE" id="PS50896">
    <property type="entry name" value="LISH"/>
    <property type="match status" value="1"/>
</dbReference>
<evidence type="ECO:0000313" key="6">
    <source>
        <dbReference type="EMBL" id="KAF6763961.1"/>
    </source>
</evidence>
<dbReference type="InterPro" id="IPR015943">
    <property type="entry name" value="WD40/YVTN_repeat-like_dom_sf"/>
</dbReference>
<dbReference type="SUPFAM" id="SSF50978">
    <property type="entry name" value="WD40 repeat-like"/>
    <property type="match status" value="1"/>
</dbReference>
<dbReference type="InterPro" id="IPR036322">
    <property type="entry name" value="WD40_repeat_dom_sf"/>
</dbReference>
<dbReference type="InterPro" id="IPR006594">
    <property type="entry name" value="LisH"/>
</dbReference>
<feature type="region of interest" description="Disordered" evidence="4">
    <location>
        <begin position="1"/>
        <end position="47"/>
    </location>
</feature>
<dbReference type="Pfam" id="PF00400">
    <property type="entry name" value="WD40"/>
    <property type="match status" value="5"/>
</dbReference>
<dbReference type="AlphaFoldDB" id="A0A8H6IEA9"/>
<accession>A0A8H6IEA9</accession>
<dbReference type="Proteomes" id="UP000521943">
    <property type="component" value="Unassembled WGS sequence"/>
</dbReference>
<dbReference type="InterPro" id="IPR019775">
    <property type="entry name" value="WD40_repeat_CS"/>
</dbReference>
<dbReference type="PROSITE" id="PS50294">
    <property type="entry name" value="WD_REPEATS_REGION"/>
    <property type="match status" value="1"/>
</dbReference>
<evidence type="ECO:0000256" key="1">
    <source>
        <dbReference type="ARBA" id="ARBA00022574"/>
    </source>
</evidence>
<feature type="repeat" description="WD" evidence="3">
    <location>
        <begin position="289"/>
        <end position="322"/>
    </location>
</feature>
<evidence type="ECO:0000313" key="7">
    <source>
        <dbReference type="Proteomes" id="UP000521943"/>
    </source>
</evidence>
<feature type="repeat" description="WD" evidence="3">
    <location>
        <begin position="554"/>
        <end position="580"/>
    </location>
</feature>
<comment type="caution">
    <text evidence="6">The sequence shown here is derived from an EMBL/GenBank/DDBJ whole genome shotgun (WGS) entry which is preliminary data.</text>
</comment>